<proteinExistence type="predicted"/>
<dbReference type="Proteomes" id="UP000001404">
    <property type="component" value="Chromosome"/>
</dbReference>
<evidence type="ECO:0000256" key="1">
    <source>
        <dbReference type="SAM" id="Phobius"/>
    </source>
</evidence>
<dbReference type="EMBL" id="CP001731">
    <property type="protein sequence ID" value="ADB87323.1"/>
    <property type="molecule type" value="Genomic_DNA"/>
</dbReference>
<keyword evidence="1" id="KW-0812">Transmembrane</keyword>
<organism evidence="2 3">
    <name type="scientific">Saccharolobus islandicus (strain L.D.8.5 / Lassen #2)</name>
    <name type="common">Sulfolobus islandicus</name>
    <dbReference type="NCBI Taxonomy" id="425944"/>
    <lineage>
        <taxon>Archaea</taxon>
        <taxon>Thermoproteota</taxon>
        <taxon>Thermoprotei</taxon>
        <taxon>Sulfolobales</taxon>
        <taxon>Sulfolobaceae</taxon>
        <taxon>Saccharolobus</taxon>
    </lineage>
</organism>
<dbReference type="HOGENOM" id="CLU_200906_0_0_2"/>
<evidence type="ECO:0000313" key="3">
    <source>
        <dbReference type="Proteomes" id="UP000001404"/>
    </source>
</evidence>
<accession>D2PCA3</accession>
<evidence type="ECO:0000313" key="2">
    <source>
        <dbReference type="EMBL" id="ADB87323.1"/>
    </source>
</evidence>
<gene>
    <name evidence="2" type="ordered locus">LD85_1661</name>
</gene>
<protein>
    <recommendedName>
        <fullName evidence="4">ABC3 transporter permease protein domain-containing protein</fullName>
    </recommendedName>
</protein>
<feature type="transmembrane region" description="Helical" evidence="1">
    <location>
        <begin position="33"/>
        <end position="56"/>
    </location>
</feature>
<name>D2PCA3_SACI9</name>
<keyword evidence="1" id="KW-1133">Transmembrane helix</keyword>
<evidence type="ECO:0008006" key="4">
    <source>
        <dbReference type="Google" id="ProtNLM"/>
    </source>
</evidence>
<sequence length="73" mass="7475">MSTNTGGFRGGGGFGRLGGASASSSSFFTFKPIISIEAILIALAVAIVVSLIAGIYPAWKASRLTAIDAIRRD</sequence>
<keyword evidence="1" id="KW-0472">Membrane</keyword>
<dbReference type="AlphaFoldDB" id="D2PCA3"/>
<reference evidence="3" key="1">
    <citation type="journal article" date="2009" name="Proc. Natl. Acad. Sci. U.S.A.">
        <title>Biogeography of the Sulfolobus islandicus pan-genome.</title>
        <authorList>
            <person name="Reno M.L."/>
            <person name="Held N.L."/>
            <person name="Fields C.J."/>
            <person name="Burke P.V."/>
            <person name="Whitaker R.J."/>
        </authorList>
    </citation>
    <scope>NUCLEOTIDE SEQUENCE [LARGE SCALE GENOMIC DNA]</scope>
    <source>
        <strain evidence="3">L.D.8.5 / Lassen #2</strain>
    </source>
</reference>
<dbReference type="KEGG" id="sii:LD85_1661"/>